<organism evidence="2 3">
    <name type="scientific">Penicillium salamii</name>
    <dbReference type="NCBI Taxonomy" id="1612424"/>
    <lineage>
        <taxon>Eukaryota</taxon>
        <taxon>Fungi</taxon>
        <taxon>Dikarya</taxon>
        <taxon>Ascomycota</taxon>
        <taxon>Pezizomycotina</taxon>
        <taxon>Eurotiomycetes</taxon>
        <taxon>Eurotiomycetidae</taxon>
        <taxon>Eurotiales</taxon>
        <taxon>Aspergillaceae</taxon>
        <taxon>Penicillium</taxon>
    </lineage>
</organism>
<dbReference type="EMBL" id="CAJVPG010000023">
    <property type="protein sequence ID" value="CAG8253932.1"/>
    <property type="molecule type" value="Genomic_DNA"/>
</dbReference>
<dbReference type="OrthoDB" id="3182339at2759"/>
<proteinExistence type="predicted"/>
<protein>
    <recommendedName>
        <fullName evidence="1">DUF6606 domain-containing protein</fullName>
    </recommendedName>
</protein>
<accession>A0A9W4N4T9</accession>
<gene>
    <name evidence="2" type="ORF">PSALAMII_LOCUS780</name>
</gene>
<keyword evidence="3" id="KW-1185">Reference proteome</keyword>
<evidence type="ECO:0000259" key="1">
    <source>
        <dbReference type="Pfam" id="PF20255"/>
    </source>
</evidence>
<reference evidence="2" key="1">
    <citation type="submission" date="2021-07" db="EMBL/GenBank/DDBJ databases">
        <authorList>
            <person name="Branca A.L. A."/>
        </authorList>
    </citation>
    <scope>NUCLEOTIDE SEQUENCE</scope>
</reference>
<evidence type="ECO:0000313" key="3">
    <source>
        <dbReference type="Proteomes" id="UP001152649"/>
    </source>
</evidence>
<evidence type="ECO:0000313" key="2">
    <source>
        <dbReference type="EMBL" id="CAG8253932.1"/>
    </source>
</evidence>
<dbReference type="Proteomes" id="UP001152649">
    <property type="component" value="Unassembled WGS sequence"/>
</dbReference>
<dbReference type="Pfam" id="PF20255">
    <property type="entry name" value="DUF6606"/>
    <property type="match status" value="1"/>
</dbReference>
<dbReference type="AlphaFoldDB" id="A0A9W4N4T9"/>
<feature type="domain" description="DUF6606" evidence="1">
    <location>
        <begin position="2"/>
        <end position="137"/>
    </location>
</feature>
<sequence length="266" mass="29921">MAVAFPASGFKSATFQNNLTAFLEQASLERIDKFAAKTRKAGVDLAEARDTADPAMITRFLMTLLDTKGKKINPRVLKKRVRDDVYWDNAELPWRRSSFWLALRVCVQRLFLLRLGAQNGRFLYKTLMCALMAQLLEDCLGNLSPESCNFLKTKLCRRLAKLEAEKQRCSTTFYNSFSTSVTAVETRCRELVSLAKNSFETNWRAFKAGIQTKIPPLPLSAQDGDLQFSLPNSASYLQQVLSECPVQSIHAIDQERCGSERGESAA</sequence>
<dbReference type="InterPro" id="IPR046541">
    <property type="entry name" value="DUF6606"/>
</dbReference>
<name>A0A9W4N4T9_9EURO</name>
<comment type="caution">
    <text evidence="2">The sequence shown here is derived from an EMBL/GenBank/DDBJ whole genome shotgun (WGS) entry which is preliminary data.</text>
</comment>